<keyword evidence="2" id="KW-1185">Reference proteome</keyword>
<sequence>MSELSKRYGPKHDKMIRAQAQLASVKNRSEVLLRVLASGVEKELRSARSQENAIRSEMENKKAEFQDIALKRATYNALKREVDSN</sequence>
<proteinExistence type="predicted"/>
<gene>
    <name evidence="1" type="ORF">Q4528_13815</name>
</gene>
<evidence type="ECO:0008006" key="3">
    <source>
        <dbReference type="Google" id="ProtNLM"/>
    </source>
</evidence>
<name>A0AAW7YVR3_9STAP</name>
<dbReference type="EMBL" id="JAUOQO010000325">
    <property type="protein sequence ID" value="MDO6575188.1"/>
    <property type="molecule type" value="Genomic_DNA"/>
</dbReference>
<organism evidence="1 2">
    <name type="scientific">Staphylococcus pasteuri_A</name>
    <dbReference type="NCBI Taxonomy" id="3062664"/>
    <lineage>
        <taxon>Bacteria</taxon>
        <taxon>Bacillati</taxon>
        <taxon>Bacillota</taxon>
        <taxon>Bacilli</taxon>
        <taxon>Bacillales</taxon>
        <taxon>Staphylococcaceae</taxon>
        <taxon>Staphylococcus</taxon>
    </lineage>
</organism>
<dbReference type="AlphaFoldDB" id="A0AAW7YVR3"/>
<dbReference type="Proteomes" id="UP001170310">
    <property type="component" value="Unassembled WGS sequence"/>
</dbReference>
<evidence type="ECO:0000313" key="2">
    <source>
        <dbReference type="Proteomes" id="UP001170310"/>
    </source>
</evidence>
<protein>
    <recommendedName>
        <fullName evidence="3">Phage protein</fullName>
    </recommendedName>
</protein>
<reference evidence="1" key="1">
    <citation type="submission" date="2023-07" db="EMBL/GenBank/DDBJ databases">
        <title>Genome content predicts the carbon catabolic preferences of heterotrophic bacteria.</title>
        <authorList>
            <person name="Gralka M."/>
        </authorList>
    </citation>
    <scope>NUCLEOTIDE SEQUENCE</scope>
    <source>
        <strain evidence="1">E2R20</strain>
    </source>
</reference>
<feature type="non-terminal residue" evidence="1">
    <location>
        <position position="85"/>
    </location>
</feature>
<comment type="caution">
    <text evidence="1">The sequence shown here is derived from an EMBL/GenBank/DDBJ whole genome shotgun (WGS) entry which is preliminary data.</text>
</comment>
<accession>A0AAW7YVR3</accession>
<evidence type="ECO:0000313" key="1">
    <source>
        <dbReference type="EMBL" id="MDO6575188.1"/>
    </source>
</evidence>